<dbReference type="Gramene" id="TraesROB_scaffold_011529_01G000200.1">
    <property type="protein sequence ID" value="TraesROB_scaffold_011529_01G000200.1"/>
    <property type="gene ID" value="TraesROB_scaffold_011529_01G000200"/>
</dbReference>
<dbReference type="SUPFAM" id="SSF82051">
    <property type="entry name" value="Obg GTP-binding protein N-terminal domain"/>
    <property type="match status" value="1"/>
</dbReference>
<dbReference type="OMA" id="AMHVDME"/>
<protein>
    <recommendedName>
        <fullName evidence="10">OBG-type G domain-containing protein</fullName>
    </recommendedName>
</protein>
<feature type="region of interest" description="Disordered" evidence="4">
    <location>
        <begin position="150"/>
        <end position="237"/>
    </location>
</feature>
<dbReference type="Gene3D" id="2.70.210.12">
    <property type="entry name" value="GTP1/OBG domain"/>
    <property type="match status" value="1"/>
</dbReference>
<dbReference type="InterPro" id="IPR031167">
    <property type="entry name" value="G_OBG"/>
</dbReference>
<dbReference type="Gramene" id="TraesCAD_scaffold_005023_01G000200.1">
    <property type="protein sequence ID" value="TraesCAD_scaffold_005023_01G000200.1"/>
    <property type="gene ID" value="TraesCAD_scaffold_005023_01G000200"/>
</dbReference>
<keyword evidence="2" id="KW-0547">Nucleotide-binding</keyword>
<dbReference type="Gramene" id="TraesCS1A03G0284000.2">
    <property type="protein sequence ID" value="TraesCS1A03G0284000.2.CDS"/>
    <property type="gene ID" value="TraesCS1A03G0284000"/>
</dbReference>
<dbReference type="Gramene" id="TraesCS1A02G116000.1">
    <property type="protein sequence ID" value="TraesCS1A02G116000.1"/>
    <property type="gene ID" value="TraesCS1A02G116000"/>
</dbReference>
<dbReference type="Pfam" id="PF01926">
    <property type="entry name" value="MMR_HSR1"/>
    <property type="match status" value="1"/>
</dbReference>
<feature type="signal peptide" evidence="5">
    <location>
        <begin position="1"/>
        <end position="20"/>
    </location>
</feature>
<sequence>MWRRPQVVLCRVSLANLSPAAWTGGGASYHGSSSEGGKGKAAPLQARGMVDRFRLLARGGDGGNGCISQRRSRSDRQGRPDGGDGGTGGNVILECSRSVWDFSNLQHHTKAVRGGNGLSKKQIGTRGPDKVAQVPVGTVIHLVRGERPSFTLNKPTRSLDPWDIPDAVDDSADSSNQKNKDGINGNEAERENGDANSIQHQVEFDENDQFDDDDEEFWEDEDETEEEALDADEDREEDDIQYSVAEMTRPGQRLIVAQGGEGGLGNASIGRDVRLSKGNRQEEVARLSTGQAGTESFLVLELKSIADVGLVGLPNAGKSTLLSALSRARPEIADYAFTTLRPNIGSLTYDDYLSVKVADIPGLIKGAHENRGLGHAFLRHIERTKVLSYVLDLAATLNGRKGIPPWEQLRDLVVELEHYQEGMTKRPSLIVANKIDEEGAEAMYEELKRRVQGVPIFPVCAILQEGIPDLRVGLRDLMDASDPQGVDLSKIIVG</sequence>
<feature type="domain" description="OBG-type G" evidence="6">
    <location>
        <begin position="306"/>
        <end position="479"/>
    </location>
</feature>
<feature type="region of interest" description="Disordered" evidence="4">
    <location>
        <begin position="61"/>
        <end position="90"/>
    </location>
</feature>
<dbReference type="PANTHER" id="PTHR11702:SF31">
    <property type="entry name" value="MITOCHONDRIAL RIBOSOME-ASSOCIATED GTPASE 2"/>
    <property type="match status" value="1"/>
</dbReference>
<dbReference type="Gramene" id="TraesCLE_scaffold_029697_01G000200.1">
    <property type="protein sequence ID" value="TraesCLE_scaffold_029697_01G000200.1"/>
    <property type="gene ID" value="TraesCLE_scaffold_029697_01G000200"/>
</dbReference>
<evidence type="ECO:0000259" key="7">
    <source>
        <dbReference type="PROSITE" id="PS51883"/>
    </source>
</evidence>
<feature type="compositionally biased region" description="Acidic residues" evidence="4">
    <location>
        <begin position="204"/>
        <end position="237"/>
    </location>
</feature>
<dbReference type="PROSITE" id="PS51710">
    <property type="entry name" value="G_OBG"/>
    <property type="match status" value="1"/>
</dbReference>
<dbReference type="SUPFAM" id="SSF52540">
    <property type="entry name" value="P-loop containing nucleoside triphosphate hydrolases"/>
    <property type="match status" value="1"/>
</dbReference>
<feature type="domain" description="Obg" evidence="7">
    <location>
        <begin position="47"/>
        <end position="305"/>
    </location>
</feature>
<evidence type="ECO:0000313" key="9">
    <source>
        <dbReference type="Proteomes" id="UP000019116"/>
    </source>
</evidence>
<reference evidence="8" key="1">
    <citation type="submission" date="2018-08" db="EMBL/GenBank/DDBJ databases">
        <authorList>
            <person name="Rossello M."/>
        </authorList>
    </citation>
    <scope>NUCLEOTIDE SEQUENCE [LARGE SCALE GENOMIC DNA]</scope>
    <source>
        <strain evidence="8">cv. Chinese Spring</strain>
    </source>
</reference>
<reference evidence="8" key="2">
    <citation type="submission" date="2018-10" db="UniProtKB">
        <authorList>
            <consortium name="EnsemblPlants"/>
        </authorList>
    </citation>
    <scope>IDENTIFICATION</scope>
</reference>
<dbReference type="Pfam" id="PF01018">
    <property type="entry name" value="GTP1_OBG"/>
    <property type="match status" value="1"/>
</dbReference>
<name>A0A3B5XWS1_WHEAT</name>
<dbReference type="Gramene" id="TraesWEE_scaffold_051094_01G000100.1">
    <property type="protein sequence ID" value="TraesWEE_scaffold_051094_01G000100.1"/>
    <property type="gene ID" value="TraesWEE_scaffold_051094_01G000100"/>
</dbReference>
<keyword evidence="5" id="KW-0732">Signal</keyword>
<dbReference type="InterPro" id="IPR036726">
    <property type="entry name" value="GTP1_OBG_dom_sf"/>
</dbReference>
<evidence type="ECO:0000256" key="3">
    <source>
        <dbReference type="ARBA" id="ARBA00023134"/>
    </source>
</evidence>
<dbReference type="InterPro" id="IPR006073">
    <property type="entry name" value="GTP-bd"/>
</dbReference>
<dbReference type="GO" id="GO:0005525">
    <property type="term" value="F:GTP binding"/>
    <property type="evidence" value="ECO:0007669"/>
    <property type="project" value="UniProtKB-KW"/>
</dbReference>
<organism evidence="8">
    <name type="scientific">Triticum aestivum</name>
    <name type="common">Wheat</name>
    <dbReference type="NCBI Taxonomy" id="4565"/>
    <lineage>
        <taxon>Eukaryota</taxon>
        <taxon>Viridiplantae</taxon>
        <taxon>Streptophyta</taxon>
        <taxon>Embryophyta</taxon>
        <taxon>Tracheophyta</taxon>
        <taxon>Spermatophyta</taxon>
        <taxon>Magnoliopsida</taxon>
        <taxon>Liliopsida</taxon>
        <taxon>Poales</taxon>
        <taxon>Poaceae</taxon>
        <taxon>BOP clade</taxon>
        <taxon>Pooideae</taxon>
        <taxon>Triticodae</taxon>
        <taxon>Triticeae</taxon>
        <taxon>Triticinae</taxon>
        <taxon>Triticum</taxon>
    </lineage>
</organism>
<evidence type="ECO:0000256" key="2">
    <source>
        <dbReference type="ARBA" id="ARBA00022741"/>
    </source>
</evidence>
<dbReference type="AlphaFoldDB" id="A0A3B5XWS1"/>
<dbReference type="PIRSF" id="PIRSF002401">
    <property type="entry name" value="GTP_bd_Obg/CgtA"/>
    <property type="match status" value="1"/>
</dbReference>
<dbReference type="PRINTS" id="PR00326">
    <property type="entry name" value="GTP1OBG"/>
</dbReference>
<dbReference type="Proteomes" id="UP000019116">
    <property type="component" value="Chromosome 1A"/>
</dbReference>
<evidence type="ECO:0000256" key="5">
    <source>
        <dbReference type="SAM" id="SignalP"/>
    </source>
</evidence>
<keyword evidence="9" id="KW-1185">Reference proteome</keyword>
<feature type="chain" id="PRO_5043169866" description="OBG-type G domain-containing protein" evidence="5">
    <location>
        <begin position="21"/>
        <end position="494"/>
    </location>
</feature>
<dbReference type="InterPro" id="IPR027417">
    <property type="entry name" value="P-loop_NTPase"/>
</dbReference>
<feature type="compositionally biased region" description="Basic and acidic residues" evidence="4">
    <location>
        <begin position="72"/>
        <end position="82"/>
    </location>
</feature>
<evidence type="ECO:0000259" key="6">
    <source>
        <dbReference type="PROSITE" id="PS51710"/>
    </source>
</evidence>
<accession>A0A3B5XWS1</accession>
<evidence type="ECO:0000256" key="1">
    <source>
        <dbReference type="ARBA" id="ARBA00007699"/>
    </source>
</evidence>
<dbReference type="InterPro" id="IPR014100">
    <property type="entry name" value="GTP-bd_Obg/CgtA"/>
</dbReference>
<dbReference type="InterPro" id="IPR006169">
    <property type="entry name" value="GTP1_OBG_dom"/>
</dbReference>
<dbReference type="InterPro" id="IPR045086">
    <property type="entry name" value="OBG_GTPase"/>
</dbReference>
<dbReference type="Gene3D" id="3.40.50.300">
    <property type="entry name" value="P-loop containing nucleotide triphosphate hydrolases"/>
    <property type="match status" value="1"/>
</dbReference>
<dbReference type="SMR" id="A0A3B5XWS1"/>
<dbReference type="EnsemblPlants" id="TraesCS1A02G116000.1">
    <property type="protein sequence ID" value="TraesCS1A02G116000.1"/>
    <property type="gene ID" value="TraesCS1A02G116000"/>
</dbReference>
<comment type="similarity">
    <text evidence="1">Belongs to the TRAFAC class OBG-HflX-like GTPase superfamily. OBG GTPase family.</text>
</comment>
<proteinExistence type="inferred from homology"/>
<dbReference type="GO" id="GO:0003924">
    <property type="term" value="F:GTPase activity"/>
    <property type="evidence" value="ECO:0007669"/>
    <property type="project" value="InterPro"/>
</dbReference>
<dbReference type="OrthoDB" id="347018at2759"/>
<dbReference type="GO" id="GO:0042254">
    <property type="term" value="P:ribosome biogenesis"/>
    <property type="evidence" value="ECO:0007669"/>
    <property type="project" value="UniProtKB-UniRule"/>
</dbReference>
<keyword evidence="3" id="KW-0342">GTP-binding</keyword>
<dbReference type="CDD" id="cd01898">
    <property type="entry name" value="Obg"/>
    <property type="match status" value="1"/>
</dbReference>
<evidence type="ECO:0000256" key="4">
    <source>
        <dbReference type="SAM" id="MobiDB-lite"/>
    </source>
</evidence>
<evidence type="ECO:0000313" key="8">
    <source>
        <dbReference type="EnsemblPlants" id="TraesCS1A02G116000.1"/>
    </source>
</evidence>
<evidence type="ECO:0008006" key="10">
    <source>
        <dbReference type="Google" id="ProtNLM"/>
    </source>
</evidence>
<dbReference type="GO" id="GO:0000287">
    <property type="term" value="F:magnesium ion binding"/>
    <property type="evidence" value="ECO:0007669"/>
    <property type="project" value="InterPro"/>
</dbReference>
<dbReference type="PROSITE" id="PS51883">
    <property type="entry name" value="OBG"/>
    <property type="match status" value="1"/>
</dbReference>
<dbReference type="PANTHER" id="PTHR11702">
    <property type="entry name" value="DEVELOPMENTALLY REGULATED GTP-BINDING PROTEIN-RELATED"/>
    <property type="match status" value="1"/>
</dbReference>